<sequence>MILSIPAVQTKLGKYATNRINEDYKTNINIGKVGLQFNGDVELKEILIKDYKLDTLFRITELNTSILSVSNLMNGKLTFGDIDVQDFVFNLKTYKDATDTNLDIFVDKFEDDNPRQGPSQFLLSSSDISIYNGAFRLIDENRETPKIIEFTDLYANATNFLINGPEVKARFNKFRFKDSRGVAVENLMANFEYALDHMSFNQLNIKTEASNLVGNLRFDYKREDLKNFVDKVNITADFKESYIQLSELNAFYDEFGRNQRADLDVSLSGTLNNLLAKDLKISTTRNTRIFGDVNFKNIFDSSTTGFAIEGNYRSLSSNYNDLTALMPNILGNSVPSILAKVGNFRMSGTSLITNKIVEADLNITTDIGVAKSDLKLTNINDIDDANYVGNIILEDFNIGKLLNDPLVQNTSLNLDVEGSSFKLENLETNVKGTIDYLEYNNYKYTNIVVSGDVGKNIFNGELTAKDPNVTLDFNGLADFSEAERKFDFTADVTYANLRALNFITRDDISEFKGLVNLAVTGSTINNLVGKIDIKNTTYKNQDQLYEFKDFSIISSFDGDVRTIKANSEDIISGQVQGKFKFEEVLKLGENALGSIYTNYKPYEISENQYLDFNFIIYNQIAEIIDKDLKLAPNTRIKGRIESDSKGFDLEFQSPQISYKKYIATNVDLEIDNSNPVYNTFIQIEDFDSSIYNISDFNLINVTRRDTLFVKTEFKGGEQQVDNYDLSFFYTINEANNSVVGFNKSKFKFKGFDWFINEEKNRRNTIEFDKEFRNFTLDDIKINQDDEEILLAGVLRDSTYKNLNLDFNNVQLNKITPRIDSLALGGRVNGKLNLFQENGTYLPKSDVVINQLKVNDYDLGDLKAVVKGNNSLTAYNVDLSLKNDNIKSLDAKGSIDVSNTNPNIDLDVMFEDFPLDPLSPLGEGVISNIRGLVSGDVLVSGSLKNPSIDGELLLDKAGLKIPYLNVDLNFDFDSRVTLKEQRFRFNKVAITDTKYFSKGTIDGTIDHNNFSDWKLDLDLVTQRLLVLDTEESEDQPFYGTGFISGKADIFGYTDNLTIRVDGTTEDDTEFYIPLNDSESFGDNSYIKFLSPEEKVKRAKGEANLQTEIKGLNLEFDLNVTPEALIEIVIDKNSGSTIRGRGEGILGIFINTNGKFEMFGDFAIYEGLYNFKYRGLAEKKFTVAPGGSLVWSGDPLGAEINLKALYRTTTNPSVLLDAPINRSIPVNLEINLTGKLERPEPDFRFEFPTVGSTIKSELDYRLSSKEDRDNQALYLLATGGFAGGIADVNVSGTISERLNGIIGSIFGDGSENFKVGVDLDLAQNNANFDTENRVGVTLQTKLSEKVLINGKVGVPFGGARQTTITGNVQIDWLLNEDGTLRATVFNRENNIQNFGDRIGFTQGIGLTYNVEFDNFKELIRKIFSKKEKDEKTEKPMEKKENEDVTPEFISIKKKQN</sequence>
<name>A0ABW3N531_9FLAO</name>
<dbReference type="Proteomes" id="UP001597013">
    <property type="component" value="Unassembled WGS sequence"/>
</dbReference>
<evidence type="ECO:0000256" key="5">
    <source>
        <dbReference type="SAM" id="MobiDB-lite"/>
    </source>
</evidence>
<keyword evidence="4" id="KW-0472">Membrane</keyword>
<evidence type="ECO:0000313" key="8">
    <source>
        <dbReference type="Proteomes" id="UP001597013"/>
    </source>
</evidence>
<keyword evidence="3" id="KW-1133">Transmembrane helix</keyword>
<organism evidence="7 8">
    <name type="scientific">Winogradskyella litorisediminis</name>
    <dbReference type="NCBI Taxonomy" id="1156618"/>
    <lineage>
        <taxon>Bacteria</taxon>
        <taxon>Pseudomonadati</taxon>
        <taxon>Bacteroidota</taxon>
        <taxon>Flavobacteriia</taxon>
        <taxon>Flavobacteriales</taxon>
        <taxon>Flavobacteriaceae</taxon>
        <taxon>Winogradskyella</taxon>
    </lineage>
</organism>
<feature type="compositionally biased region" description="Basic and acidic residues" evidence="5">
    <location>
        <begin position="1424"/>
        <end position="1440"/>
    </location>
</feature>
<gene>
    <name evidence="7" type="ORF">ACFQ1Q_00410</name>
</gene>
<evidence type="ECO:0000313" key="7">
    <source>
        <dbReference type="EMBL" id="MFD1061686.1"/>
    </source>
</evidence>
<dbReference type="RefSeq" id="WP_386126828.1">
    <property type="nucleotide sequence ID" value="NZ_JBHTJL010000003.1"/>
</dbReference>
<feature type="domain" description="Translocation and assembly module TamB C-terminal" evidence="6">
    <location>
        <begin position="997"/>
        <end position="1410"/>
    </location>
</feature>
<comment type="caution">
    <text evidence="7">The sequence shown here is derived from an EMBL/GenBank/DDBJ whole genome shotgun (WGS) entry which is preliminary data.</text>
</comment>
<protein>
    <submittedName>
        <fullName evidence="7">Translocation/assembly module TamB domain-containing protein</fullName>
    </submittedName>
</protein>
<dbReference type="PANTHER" id="PTHR36985:SF1">
    <property type="entry name" value="TRANSLOCATION AND ASSEMBLY MODULE SUBUNIT TAMB"/>
    <property type="match status" value="1"/>
</dbReference>
<dbReference type="PANTHER" id="PTHR36985">
    <property type="entry name" value="TRANSLOCATION AND ASSEMBLY MODULE SUBUNIT TAMB"/>
    <property type="match status" value="1"/>
</dbReference>
<accession>A0ABW3N531</accession>
<keyword evidence="8" id="KW-1185">Reference proteome</keyword>
<proteinExistence type="predicted"/>
<comment type="subcellular location">
    <subcellularLocation>
        <location evidence="1">Membrane</location>
        <topology evidence="1">Single-pass membrane protein</topology>
    </subcellularLocation>
</comment>
<dbReference type="Pfam" id="PF04357">
    <property type="entry name" value="TamB"/>
    <property type="match status" value="1"/>
</dbReference>
<dbReference type="InterPro" id="IPR007452">
    <property type="entry name" value="TamB_C"/>
</dbReference>
<feature type="region of interest" description="Disordered" evidence="5">
    <location>
        <begin position="1424"/>
        <end position="1454"/>
    </location>
</feature>
<evidence type="ECO:0000259" key="6">
    <source>
        <dbReference type="Pfam" id="PF04357"/>
    </source>
</evidence>
<keyword evidence="2" id="KW-0812">Transmembrane</keyword>
<dbReference type="EMBL" id="JBHTJL010000003">
    <property type="protein sequence ID" value="MFD1061686.1"/>
    <property type="molecule type" value="Genomic_DNA"/>
</dbReference>
<evidence type="ECO:0000256" key="4">
    <source>
        <dbReference type="ARBA" id="ARBA00023136"/>
    </source>
</evidence>
<reference evidence="8" key="1">
    <citation type="journal article" date="2019" name="Int. J. Syst. Evol. Microbiol.">
        <title>The Global Catalogue of Microorganisms (GCM) 10K type strain sequencing project: providing services to taxonomists for standard genome sequencing and annotation.</title>
        <authorList>
            <consortium name="The Broad Institute Genomics Platform"/>
            <consortium name="The Broad Institute Genome Sequencing Center for Infectious Disease"/>
            <person name="Wu L."/>
            <person name="Ma J."/>
        </authorList>
    </citation>
    <scope>NUCLEOTIDE SEQUENCE [LARGE SCALE GENOMIC DNA]</scope>
    <source>
        <strain evidence="8">CCUG 62215</strain>
    </source>
</reference>
<evidence type="ECO:0000256" key="2">
    <source>
        <dbReference type="ARBA" id="ARBA00022692"/>
    </source>
</evidence>
<evidence type="ECO:0000256" key="3">
    <source>
        <dbReference type="ARBA" id="ARBA00022989"/>
    </source>
</evidence>
<evidence type="ECO:0000256" key="1">
    <source>
        <dbReference type="ARBA" id="ARBA00004167"/>
    </source>
</evidence>